<dbReference type="EMBL" id="MK994515">
    <property type="protein sequence ID" value="QDB71234.1"/>
    <property type="molecule type" value="Genomic_DNA"/>
</dbReference>
<organism evidence="2 3">
    <name type="scientific">Serratia phage Moabite</name>
    <dbReference type="NCBI Taxonomy" id="2587814"/>
    <lineage>
        <taxon>Viruses</taxon>
        <taxon>Duplodnaviria</taxon>
        <taxon>Heunggongvirae</taxon>
        <taxon>Uroviricota</taxon>
        <taxon>Caudoviricetes</taxon>
        <taxon>Chimalliviridae</taxon>
        <taxon>Moabitevirus</taxon>
        <taxon>Moabitevirus moabite</taxon>
    </lineage>
</organism>
<gene>
    <name evidence="2" type="ORF">CPT_Moabite_204</name>
</gene>
<dbReference type="Proteomes" id="UP000319063">
    <property type="component" value="Segment"/>
</dbReference>
<feature type="transmembrane region" description="Helical" evidence="1">
    <location>
        <begin position="73"/>
        <end position="91"/>
    </location>
</feature>
<reference evidence="3" key="1">
    <citation type="submission" date="2019-05" db="EMBL/GenBank/DDBJ databases">
        <title>Complete Genome Sequence of Serratia marcescens Myophage Moabite.</title>
        <authorList>
            <person name="Price L."/>
            <person name="Rohren M."/>
            <person name="Newkirk H."/>
            <person name="Liu M."/>
            <person name="Ramsey J."/>
        </authorList>
    </citation>
    <scope>NUCLEOTIDE SEQUENCE [LARGE SCALE GENOMIC DNA]</scope>
</reference>
<feature type="transmembrane region" description="Helical" evidence="1">
    <location>
        <begin position="103"/>
        <end position="121"/>
    </location>
</feature>
<evidence type="ECO:0000313" key="2">
    <source>
        <dbReference type="EMBL" id="QDB71234.1"/>
    </source>
</evidence>
<keyword evidence="3" id="KW-1185">Reference proteome</keyword>
<evidence type="ECO:0000313" key="3">
    <source>
        <dbReference type="Proteomes" id="UP000319063"/>
    </source>
</evidence>
<keyword evidence="1" id="KW-0812">Transmembrane</keyword>
<evidence type="ECO:0000256" key="1">
    <source>
        <dbReference type="SAM" id="Phobius"/>
    </source>
</evidence>
<accession>A0A4Y5TPD3</accession>
<feature type="transmembrane region" description="Helical" evidence="1">
    <location>
        <begin position="17"/>
        <end position="35"/>
    </location>
</feature>
<protein>
    <submittedName>
        <fullName evidence="2">Uncharacterized protein</fullName>
    </submittedName>
</protein>
<keyword evidence="1" id="KW-0472">Membrane</keyword>
<sequence>MSTIINTSNNKTVSNRFFYYTVAVFAVFATIVGVSENDTVNLIAWVVLMVVNVNLAHCDNEEVKAAGYKPTTVWLNMLLSPLGWGIVRVIRTRNGGFHNFKGIIGYVVGVLAVLMVLGLATEPNEDEAIATRTCEIINEQTEPFFLEGVKCDHAEFDSKPGKYTWVINVYKTDGDVTMVNARYDAKNDMITVF</sequence>
<name>A0A4Y5TPD3_9CAUD</name>
<keyword evidence="1" id="KW-1133">Transmembrane helix</keyword>
<proteinExistence type="predicted"/>